<sequence length="150" mass="17904">MNNKQAEKKFPSYFKNFEIPEWAREQELEVFRACATGKVDRESFMNSFEENGYKISKDGDEHDPQEYSLSTYIKFRDVKRFMAMDSRYGVPFVIAKGVTKPAHGICLETKEWKRNLGIKYKGSHVDWWLYTDAEPYREFEVFENENRKDI</sequence>
<protein>
    <submittedName>
        <fullName evidence="1">Uncharacterized protein</fullName>
    </submittedName>
</protein>
<evidence type="ECO:0000313" key="1">
    <source>
        <dbReference type="EMBL" id="GLG85862.1"/>
    </source>
</evidence>
<dbReference type="EMBL" id="BSCI01000002">
    <property type="protein sequence ID" value="GLG85862.1"/>
    <property type="molecule type" value="Genomic_DNA"/>
</dbReference>
<organism evidence="1 2">
    <name type="scientific">Coprococcus comes</name>
    <dbReference type="NCBI Taxonomy" id="410072"/>
    <lineage>
        <taxon>Bacteria</taxon>
        <taxon>Bacillati</taxon>
        <taxon>Bacillota</taxon>
        <taxon>Clostridia</taxon>
        <taxon>Lachnospirales</taxon>
        <taxon>Lachnospiraceae</taxon>
        <taxon>Coprococcus</taxon>
    </lineage>
</organism>
<evidence type="ECO:0000313" key="2">
    <source>
        <dbReference type="Proteomes" id="UP001145109"/>
    </source>
</evidence>
<gene>
    <name evidence="1" type="ORF">comes_04070</name>
</gene>
<dbReference type="AlphaFoldDB" id="A0AA37QEW1"/>
<name>A0AA37QEW1_9FIRM</name>
<dbReference type="RefSeq" id="WP_055246662.1">
    <property type="nucleotide sequence ID" value="NZ_BSCI01000002.1"/>
</dbReference>
<reference evidence="1" key="2">
    <citation type="submission" date="2022-11" db="EMBL/GenBank/DDBJ databases">
        <title>Draft genome sequence of Coprococcus comes strain 31264.</title>
        <authorList>
            <person name="Hisatomi A."/>
            <person name="Ohkuma M."/>
            <person name="Sakamoto M."/>
        </authorList>
    </citation>
    <scope>NUCLEOTIDE SEQUENCE</scope>
    <source>
        <strain evidence="1">JCM 31264</strain>
    </source>
</reference>
<proteinExistence type="predicted"/>
<accession>A0AA37QEW1</accession>
<dbReference type="Proteomes" id="UP001145109">
    <property type="component" value="Unassembled WGS sequence"/>
</dbReference>
<comment type="caution">
    <text evidence="1">The sequence shown here is derived from an EMBL/GenBank/DDBJ whole genome shotgun (WGS) entry which is preliminary data.</text>
</comment>
<reference evidence="1" key="1">
    <citation type="submission" date="2022-09" db="EMBL/GenBank/DDBJ databases">
        <title>Draft genome sequence of Coprococcus comes strain 31264.</title>
        <authorList>
            <person name="Atsushi H."/>
            <person name="Moriya O."/>
            <person name="Mitsuo S."/>
        </authorList>
    </citation>
    <scope>NUCLEOTIDE SEQUENCE</scope>
    <source>
        <strain evidence="1">JCM 31264</strain>
    </source>
</reference>